<evidence type="ECO:0000259" key="1">
    <source>
        <dbReference type="PROSITE" id="PS50112"/>
    </source>
</evidence>
<protein>
    <submittedName>
        <fullName evidence="2">PAS sensor protein</fullName>
    </submittedName>
</protein>
<evidence type="ECO:0000313" key="3">
    <source>
        <dbReference type="Proteomes" id="UP000008888"/>
    </source>
</evidence>
<dbReference type="NCBIfam" id="TIGR00229">
    <property type="entry name" value="sensory_box"/>
    <property type="match status" value="1"/>
</dbReference>
<dbReference type="KEGG" id="mmt:Metme_2367"/>
<dbReference type="Gene3D" id="3.30.450.20">
    <property type="entry name" value="PAS domain"/>
    <property type="match status" value="1"/>
</dbReference>
<proteinExistence type="predicted"/>
<dbReference type="STRING" id="857087.Metme_2367"/>
<organism evidence="2 3">
    <name type="scientific">Methylomonas methanica (strain DSM 25384 / MC09)</name>
    <dbReference type="NCBI Taxonomy" id="857087"/>
    <lineage>
        <taxon>Bacteria</taxon>
        <taxon>Pseudomonadati</taxon>
        <taxon>Pseudomonadota</taxon>
        <taxon>Gammaproteobacteria</taxon>
        <taxon>Methylococcales</taxon>
        <taxon>Methylococcaceae</taxon>
        <taxon>Methylomonas</taxon>
    </lineage>
</organism>
<evidence type="ECO:0000313" key="2">
    <source>
        <dbReference type="EMBL" id="AEG00767.1"/>
    </source>
</evidence>
<reference evidence="3" key="3">
    <citation type="submission" date="2011-05" db="EMBL/GenBank/DDBJ databases">
        <title>Complete sequence of Methylomonas methanica MC09.</title>
        <authorList>
            <consortium name="US DOE Joint Genome Institute"/>
            <person name="Lucas S."/>
            <person name="Han J."/>
            <person name="Lapidus A."/>
            <person name="Cheng J.-F."/>
            <person name="Goodwin L."/>
            <person name="Pitluck S."/>
            <person name="Peters L."/>
            <person name="Mikhailova N."/>
            <person name="Teshima H."/>
            <person name="Han C."/>
            <person name="Tapia R."/>
            <person name="Land M."/>
            <person name="Hauser L."/>
            <person name="Kyrpides N."/>
            <person name="Ivanova N."/>
            <person name="Pagani I."/>
            <person name="Stein L."/>
            <person name="Woyke T."/>
        </authorList>
    </citation>
    <scope>NUCLEOTIDE SEQUENCE [LARGE SCALE GENOMIC DNA]</scope>
    <source>
        <strain evidence="3">MC09</strain>
    </source>
</reference>
<dbReference type="eggNOG" id="COG3829">
    <property type="taxonomic scope" value="Bacteria"/>
</dbReference>
<feature type="domain" description="PAS" evidence="1">
    <location>
        <begin position="25"/>
        <end position="76"/>
    </location>
</feature>
<reference evidence="2 3" key="1">
    <citation type="journal article" date="2011" name="J. Bacteriol.">
        <title>Complete Genome Sequence of the Aerobic Marine Methanotroph Methylomonas methanica MC09.</title>
        <authorList>
            <person name="Boden R."/>
            <person name="Cunliffe M."/>
            <person name="Scanlan J."/>
            <person name="Moussard H."/>
            <person name="Kits K.D."/>
            <person name="Klotz M.G."/>
            <person name="Jetten M.S."/>
            <person name="Vuilleumier S."/>
            <person name="Han J."/>
            <person name="Peters L."/>
            <person name="Mikhailova N."/>
            <person name="Teshima H."/>
            <person name="Tapia R."/>
            <person name="Kyrpides N."/>
            <person name="Ivanova N."/>
            <person name="Pagani I."/>
            <person name="Cheng J.F."/>
            <person name="Goodwin L."/>
            <person name="Han C."/>
            <person name="Hauser L."/>
            <person name="Land M.L."/>
            <person name="Lapidus A."/>
            <person name="Lucas S."/>
            <person name="Pitluck S."/>
            <person name="Woyke T."/>
            <person name="Stein L."/>
            <person name="Murrell J.C."/>
        </authorList>
    </citation>
    <scope>NUCLEOTIDE SEQUENCE [LARGE SCALE GENOMIC DNA]</scope>
    <source>
        <strain evidence="2 3">MC09</strain>
    </source>
</reference>
<dbReference type="PROSITE" id="PS50112">
    <property type="entry name" value="PAS"/>
    <property type="match status" value="1"/>
</dbReference>
<sequence>MATKPQPNNQEIVMRDDDFIVTKTDTVGKLTYCNPIFIEFSGFSEAELLGQQHNIVRHPDMPRAVFALLWQTIRNGEEFMGYVKNLCKDGSYYWVFATVTPSFKPNSKEVIGYFSVRRKPDKLKQRVIENLYREMLNAEKSANRAHAIDAGMAVLQNTLHSAGKDYREFILTL</sequence>
<dbReference type="InterPro" id="IPR035965">
    <property type="entry name" value="PAS-like_dom_sf"/>
</dbReference>
<gene>
    <name evidence="2" type="ordered locus">Metme_2367</name>
</gene>
<reference key="2">
    <citation type="submission" date="2011-05" db="EMBL/GenBank/DDBJ databases">
        <title>Complete genome sequence of the aerobic marine methanotroph Methylomonas methanica MC09.</title>
        <authorList>
            <person name="Boden R."/>
            <person name="Cunliffe M."/>
            <person name="Scanlan J."/>
            <person name="Moussard H."/>
            <person name="Kits K.D."/>
            <person name="Klotz M."/>
            <person name="Jetten M."/>
            <person name="Vuilleumier S."/>
            <person name="Han J."/>
            <person name="Peters L."/>
            <person name="Mikhailova N."/>
            <person name="Teshima H."/>
            <person name="Tapia R."/>
            <person name="Kyrpides N."/>
            <person name="Ivanova N."/>
            <person name="Pagani I."/>
            <person name="Cheng J.-F."/>
            <person name="Goodwin L."/>
            <person name="Han C."/>
            <person name="Hauser L."/>
            <person name="Land M."/>
            <person name="Lapidus A."/>
            <person name="Lucas S."/>
            <person name="Pitluck S."/>
            <person name="Woyke T."/>
            <person name="Stein L.Y."/>
            <person name="Murrell C."/>
        </authorList>
    </citation>
    <scope>NUCLEOTIDE SEQUENCE</scope>
    <source>
        <strain>MC09</strain>
    </source>
</reference>
<dbReference type="EMBL" id="CP002738">
    <property type="protein sequence ID" value="AEG00767.1"/>
    <property type="molecule type" value="Genomic_DNA"/>
</dbReference>
<dbReference type="Proteomes" id="UP000008888">
    <property type="component" value="Chromosome"/>
</dbReference>
<keyword evidence="3" id="KW-1185">Reference proteome</keyword>
<dbReference type="CDD" id="cd00130">
    <property type="entry name" value="PAS"/>
    <property type="match status" value="1"/>
</dbReference>
<dbReference type="InterPro" id="IPR000014">
    <property type="entry name" value="PAS"/>
</dbReference>
<dbReference type="RefSeq" id="WP_013819007.1">
    <property type="nucleotide sequence ID" value="NC_015572.1"/>
</dbReference>
<dbReference type="SUPFAM" id="SSF55785">
    <property type="entry name" value="PYP-like sensor domain (PAS domain)"/>
    <property type="match status" value="1"/>
</dbReference>
<dbReference type="Pfam" id="PF08447">
    <property type="entry name" value="PAS_3"/>
    <property type="match status" value="1"/>
</dbReference>
<dbReference type="InterPro" id="IPR013655">
    <property type="entry name" value="PAS_fold_3"/>
</dbReference>
<accession>F9ZVW3</accession>
<name>F9ZVW3_METMM</name>
<dbReference type="AlphaFoldDB" id="F9ZVW3"/>
<dbReference type="HOGENOM" id="CLU_097884_0_1_6"/>